<feature type="compositionally biased region" description="Basic residues" evidence="3">
    <location>
        <begin position="297"/>
        <end position="307"/>
    </location>
</feature>
<keyword evidence="2" id="KW-0175">Coiled coil</keyword>
<dbReference type="PROSITE" id="PS50195">
    <property type="entry name" value="PX"/>
    <property type="match status" value="1"/>
</dbReference>
<dbReference type="InterPro" id="IPR013937">
    <property type="entry name" value="Sorting_nexin_C"/>
</dbReference>
<dbReference type="GO" id="GO:0035091">
    <property type="term" value="F:phosphatidylinositol binding"/>
    <property type="evidence" value="ECO:0007669"/>
    <property type="project" value="InterPro"/>
</dbReference>
<dbReference type="Proteomes" id="UP001360560">
    <property type="component" value="Unassembled WGS sequence"/>
</dbReference>
<dbReference type="InterPro" id="IPR036871">
    <property type="entry name" value="PX_dom_sf"/>
</dbReference>
<dbReference type="GeneID" id="90071295"/>
<dbReference type="SUPFAM" id="SSF48097">
    <property type="entry name" value="Regulator of G-protein signaling, RGS"/>
    <property type="match status" value="1"/>
</dbReference>
<feature type="domain" description="PXA" evidence="5">
    <location>
        <begin position="49"/>
        <end position="280"/>
    </location>
</feature>
<feature type="region of interest" description="Disordered" evidence="3">
    <location>
        <begin position="813"/>
        <end position="833"/>
    </location>
</feature>
<gene>
    <name evidence="6" type="ORF">DASC09_006410</name>
</gene>
<dbReference type="CDD" id="cd06876">
    <property type="entry name" value="PX_MDM1p"/>
    <property type="match status" value="1"/>
</dbReference>
<dbReference type="PROSITE" id="PS51207">
    <property type="entry name" value="PXA"/>
    <property type="match status" value="1"/>
</dbReference>
<accession>A0AAV5QFD9</accession>
<dbReference type="Gene3D" id="3.30.1520.10">
    <property type="entry name" value="Phox-like domain"/>
    <property type="match status" value="1"/>
</dbReference>
<dbReference type="Pfam" id="PF08628">
    <property type="entry name" value="Nexin_C"/>
    <property type="match status" value="1"/>
</dbReference>
<evidence type="ECO:0000256" key="3">
    <source>
        <dbReference type="SAM" id="MobiDB-lite"/>
    </source>
</evidence>
<reference evidence="6 7" key="1">
    <citation type="journal article" date="2023" name="Elife">
        <title>Identification of key yeast species and microbe-microbe interactions impacting larval growth of Drosophila in the wild.</title>
        <authorList>
            <person name="Mure A."/>
            <person name="Sugiura Y."/>
            <person name="Maeda R."/>
            <person name="Honda K."/>
            <person name="Sakurai N."/>
            <person name="Takahashi Y."/>
            <person name="Watada M."/>
            <person name="Katoh T."/>
            <person name="Gotoh A."/>
            <person name="Gotoh Y."/>
            <person name="Taniguchi I."/>
            <person name="Nakamura K."/>
            <person name="Hayashi T."/>
            <person name="Katayama T."/>
            <person name="Uemura T."/>
            <person name="Hattori Y."/>
        </authorList>
    </citation>
    <scope>NUCLEOTIDE SEQUENCE [LARGE SCALE GENOMIC DNA]</scope>
    <source>
        <strain evidence="6 7">SC-9</strain>
    </source>
</reference>
<comment type="caution">
    <text evidence="6">The sequence shown here is derived from an EMBL/GenBank/DDBJ whole genome shotgun (WGS) entry which is preliminary data.</text>
</comment>
<dbReference type="Gene3D" id="1.10.167.10">
    <property type="entry name" value="Regulator of G-protein Signalling 4, domain 2"/>
    <property type="match status" value="1"/>
</dbReference>
<evidence type="ECO:0000313" key="7">
    <source>
        <dbReference type="Proteomes" id="UP001360560"/>
    </source>
</evidence>
<dbReference type="PANTHER" id="PTHR22775">
    <property type="entry name" value="SORTING NEXIN"/>
    <property type="match status" value="1"/>
</dbReference>
<dbReference type="SUPFAM" id="SSF64268">
    <property type="entry name" value="PX domain"/>
    <property type="match status" value="1"/>
</dbReference>
<comment type="similarity">
    <text evidence="1">Belongs to the sorting nexin family.</text>
</comment>
<dbReference type="Pfam" id="PF00787">
    <property type="entry name" value="PX"/>
    <property type="match status" value="1"/>
</dbReference>
<feature type="domain" description="PX" evidence="4">
    <location>
        <begin position="1007"/>
        <end position="1134"/>
    </location>
</feature>
<dbReference type="InterPro" id="IPR036305">
    <property type="entry name" value="RGS_sf"/>
</dbReference>
<keyword evidence="7" id="KW-1185">Reference proteome</keyword>
<evidence type="ECO:0000259" key="4">
    <source>
        <dbReference type="PROSITE" id="PS50195"/>
    </source>
</evidence>
<evidence type="ECO:0000256" key="2">
    <source>
        <dbReference type="SAM" id="Coils"/>
    </source>
</evidence>
<feature type="region of interest" description="Disordered" evidence="3">
    <location>
        <begin position="297"/>
        <end position="325"/>
    </location>
</feature>
<dbReference type="InterPro" id="IPR001683">
    <property type="entry name" value="PX_dom"/>
</dbReference>
<feature type="coiled-coil region" evidence="2">
    <location>
        <begin position="930"/>
        <end position="990"/>
    </location>
</feature>
<dbReference type="RefSeq" id="XP_064850316.1">
    <property type="nucleotide sequence ID" value="XM_064994244.1"/>
</dbReference>
<evidence type="ECO:0000313" key="6">
    <source>
        <dbReference type="EMBL" id="GMM33316.1"/>
    </source>
</evidence>
<evidence type="ECO:0000259" key="5">
    <source>
        <dbReference type="PROSITE" id="PS51207"/>
    </source>
</evidence>
<name>A0AAV5QFD9_9ASCO</name>
<dbReference type="SMART" id="SM00313">
    <property type="entry name" value="PXA"/>
    <property type="match status" value="1"/>
</dbReference>
<sequence length="1436" mass="162341">MSVNYTSFNETSKPKLSKFAFVDPDNWQNELENLNKRSPDLDRLIYPDSMLISSILDQLVNLIIGSFIKPWYKSINQSKYEADDLFTDEVKISIKYAIASLYLKLSGLDFTNLMVLRLVPIITDHFNNFVSAKASIRKKYLLSNSNSKATISGLGISSGVSGGKNTKRQTSANDKLLNLTDESQINLLISQFYNHGKLHDSVNSFRENSQFSTFSQKAHLRAKLNKILPLILEKNEISCSPVNLLIREIVINCVFLPVVNMVVDPDFWNQMIVDKIGSTLKDRTKVIQLRAELQKHSKNATKGKKAKKNDDSSTQNGSSTSNKKKNQDNTLFEFKLGLSTTQSLFEKFLKKINKNTSIVDLRQLKFYINLQLQKTLRNDDYKHMSKEFSEHSNDQNNKSEAVKKNKDLYERYKILVKRLQIVQLTLTNRINNLNFENQTNNLDNSSIHSAQTGSSKNVGGAPEKINLSLLTILNDSSLLTYYMEYMDQHGKTILLQFWLVVNGIKNPLEDSMLINTDDIYAEDTLMDANLTGVNDAEINQNLNFANDIKSIFINYFNSKLIIENNKVVYENVESFVKAYDSYKSYLEAYRKFNSNGASEETNKKDLELYNDYELYNKKFELNKLFVRARKSILILQAKAYKYMESDLPIFKNSNVYLKLIASENNRLGDTNNISGNPSYQNLDILDNRAHSRSNSNISTLGAKHDETTGDPLANYNTYEDNSNTIKGATMGNHDYNNVDTENGITGLSNSISSLKNMGGAHDNKIFNDNDDLVVSYDVINAVEHALNEIIENNNDYKSSDAVKLKNDILEGSLKDNANNDDEVDSDASSGKTGASSRLFGAYKDIFGQSSLLFKGDFARNSNSDNESKKDDCSSGLSTLVESNVRDRFLFDNDEEINDIDDMDSVISEMINSETIGEYESTEVHLAAPGDLNLAEEIEKLTNDIESLNNQVQILQPLLKKAELTNNTAELRILRKANVSLQREVQLKELQRQQYIVQENDNSLFGKSRVGIQSYIISNDEKSGKEYTSYIIEVQKISTNEGADNQETVSAGWIVARRFSQFYLLNKYLRSIYPKVKLLNFPKKNVILMNQAQQKVLIETRRQLLEVYLKELLKMPDVCKSRIFRLFLSSQNFNSGILANKRSPEYAKVKNSPTLNSSVDDVGGISNKYKAIEDVTAKLYNGITNGIEYLNGSLIFSNANAQNAGLTNGLSKLDEDGMDGLSRGKNGYKNSRAMNGAAVNEDTGLQSDELQNELNSYDDDKTTFVKPICDLFLSIFALNRSNSWLRGRAILVILQQLLGSTIEKKIREYLSVIKTENKVIDLLNIFRDKLWPNNVFFLTLRAESGETKQRTELEKKNTKDESRTLLEIIITDISSKIVGLNNSKFAAAEIHNMLQNDILNTHLIYSLIDELLDALFPEVSNVRTNSNTGNSGSGKHK</sequence>
<proteinExistence type="inferred from homology"/>
<dbReference type="InterPro" id="IPR003114">
    <property type="entry name" value="Phox_assoc"/>
</dbReference>
<dbReference type="PANTHER" id="PTHR22775:SF3">
    <property type="entry name" value="SORTING NEXIN-13"/>
    <property type="match status" value="1"/>
</dbReference>
<evidence type="ECO:0000256" key="1">
    <source>
        <dbReference type="ARBA" id="ARBA00010883"/>
    </source>
</evidence>
<protein>
    <submittedName>
        <fullName evidence="6">Mdm1 protein</fullName>
    </submittedName>
</protein>
<dbReference type="SMART" id="SM00312">
    <property type="entry name" value="PX"/>
    <property type="match status" value="1"/>
</dbReference>
<organism evidence="6 7">
    <name type="scientific">Saccharomycopsis crataegensis</name>
    <dbReference type="NCBI Taxonomy" id="43959"/>
    <lineage>
        <taxon>Eukaryota</taxon>
        <taxon>Fungi</taxon>
        <taxon>Dikarya</taxon>
        <taxon>Ascomycota</taxon>
        <taxon>Saccharomycotina</taxon>
        <taxon>Saccharomycetes</taxon>
        <taxon>Saccharomycopsidaceae</taxon>
        <taxon>Saccharomycopsis</taxon>
    </lineage>
</organism>
<dbReference type="EMBL" id="BTFZ01000001">
    <property type="protein sequence ID" value="GMM33316.1"/>
    <property type="molecule type" value="Genomic_DNA"/>
</dbReference>
<dbReference type="Pfam" id="PF02194">
    <property type="entry name" value="PXA"/>
    <property type="match status" value="1"/>
</dbReference>
<dbReference type="InterPro" id="IPR044926">
    <property type="entry name" value="RGS_subdomain_2"/>
</dbReference>